<reference evidence="1 2" key="1">
    <citation type="submission" date="2023-07" db="EMBL/GenBank/DDBJ databases">
        <title>Alkalimonas sp., MEB108 novel, alkaliphilic bacterium isolated from Lonar Lake, India.</title>
        <authorList>
            <person name="Joshi A."/>
            <person name="Thite S."/>
        </authorList>
    </citation>
    <scope>NUCLEOTIDE SEQUENCE [LARGE SCALE GENOMIC DNA]</scope>
    <source>
        <strain evidence="1 2">MEB108</strain>
    </source>
</reference>
<accession>A0ABU7J1F9</accession>
<name>A0ABU7J1F9_9GAMM</name>
<gene>
    <name evidence="1" type="ORF">QWY20_01855</name>
</gene>
<protein>
    <submittedName>
        <fullName evidence="1">Uncharacterized protein</fullName>
    </submittedName>
</protein>
<dbReference type="EMBL" id="JAUHLI010000002">
    <property type="protein sequence ID" value="MEE2000183.1"/>
    <property type="molecule type" value="Genomic_DNA"/>
</dbReference>
<evidence type="ECO:0000313" key="2">
    <source>
        <dbReference type="Proteomes" id="UP001336314"/>
    </source>
</evidence>
<sequence length="71" mass="7701">MDNNKIDELLNQAGLICDTAKSTAVALGLESTIEQLTTRTMEQAIYGLQMQFESLGEILVKLGNEISQGKA</sequence>
<proteinExistence type="predicted"/>
<keyword evidence="2" id="KW-1185">Reference proteome</keyword>
<organism evidence="1 2">
    <name type="scientific">Alkalimonas cellulosilytica</name>
    <dbReference type="NCBI Taxonomy" id="3058395"/>
    <lineage>
        <taxon>Bacteria</taxon>
        <taxon>Pseudomonadati</taxon>
        <taxon>Pseudomonadota</taxon>
        <taxon>Gammaproteobacteria</taxon>
        <taxon>Alkalimonas</taxon>
    </lineage>
</organism>
<dbReference type="RefSeq" id="WP_330127340.1">
    <property type="nucleotide sequence ID" value="NZ_JAUHLI010000002.1"/>
</dbReference>
<evidence type="ECO:0000313" key="1">
    <source>
        <dbReference type="EMBL" id="MEE2000183.1"/>
    </source>
</evidence>
<comment type="caution">
    <text evidence="1">The sequence shown here is derived from an EMBL/GenBank/DDBJ whole genome shotgun (WGS) entry which is preliminary data.</text>
</comment>
<dbReference type="Proteomes" id="UP001336314">
    <property type="component" value="Unassembled WGS sequence"/>
</dbReference>